<protein>
    <submittedName>
        <fullName evidence="1">Uncharacterized protein</fullName>
    </submittedName>
</protein>
<organism evidence="1 2">
    <name type="scientific">Fusarium duplospermum</name>
    <dbReference type="NCBI Taxonomy" id="1325734"/>
    <lineage>
        <taxon>Eukaryota</taxon>
        <taxon>Fungi</taxon>
        <taxon>Dikarya</taxon>
        <taxon>Ascomycota</taxon>
        <taxon>Pezizomycotina</taxon>
        <taxon>Sordariomycetes</taxon>
        <taxon>Hypocreomycetidae</taxon>
        <taxon>Hypocreales</taxon>
        <taxon>Nectriaceae</taxon>
        <taxon>Fusarium</taxon>
        <taxon>Fusarium solani species complex</taxon>
    </lineage>
</organism>
<gene>
    <name evidence="1" type="ORF">CEP54_012290</name>
</gene>
<dbReference type="AlphaFoldDB" id="A0A428P9I7"/>
<comment type="caution">
    <text evidence="1">The sequence shown here is derived from an EMBL/GenBank/DDBJ whole genome shotgun (WGS) entry which is preliminary data.</text>
</comment>
<accession>A0A428P9I7</accession>
<reference evidence="1 2" key="1">
    <citation type="submission" date="2017-06" db="EMBL/GenBank/DDBJ databases">
        <title>Comparative genomic analysis of Ambrosia Fusariam Clade fungi.</title>
        <authorList>
            <person name="Stajich J.E."/>
            <person name="Carrillo J."/>
            <person name="Kijimoto T."/>
            <person name="Eskalen A."/>
            <person name="O'Donnell K."/>
            <person name="Kasson M."/>
        </authorList>
    </citation>
    <scope>NUCLEOTIDE SEQUENCE [LARGE SCALE GENOMIC DNA]</scope>
    <source>
        <strain evidence="1 2">NRRL62584</strain>
    </source>
</reference>
<proteinExistence type="predicted"/>
<dbReference type="Proteomes" id="UP000288168">
    <property type="component" value="Unassembled WGS sequence"/>
</dbReference>
<name>A0A428P9I7_9HYPO</name>
<keyword evidence="2" id="KW-1185">Reference proteome</keyword>
<dbReference type="OrthoDB" id="5070864at2759"/>
<evidence type="ECO:0000313" key="2">
    <source>
        <dbReference type="Proteomes" id="UP000288168"/>
    </source>
</evidence>
<evidence type="ECO:0000313" key="1">
    <source>
        <dbReference type="EMBL" id="RSL49710.1"/>
    </source>
</evidence>
<sequence length="200" mass="22340">MTPTLWPSTWIQALPIRLKCILGAQQPSSTGSNQASTPNNPMKDAANLNDEWEDWVIPTPEGVEQVKKDVTPLVEEPEEDGIRMLRLAFEELLARQRIMVGQREEFGDLDQKPSDGEREDDLFHLKEIPAGIRMPCHTPPDSDVTRDIGPCILDLGMGGGRWQTEPGKSQARKAQHPLIVGNTAGSFWYLENDNVEAWDG</sequence>
<dbReference type="EMBL" id="NKCI01000175">
    <property type="protein sequence ID" value="RSL49710.1"/>
    <property type="molecule type" value="Genomic_DNA"/>
</dbReference>